<dbReference type="Pfam" id="PF07833">
    <property type="entry name" value="Cu_amine_oxidN1"/>
    <property type="match status" value="1"/>
</dbReference>
<dbReference type="SUPFAM" id="SSF50985">
    <property type="entry name" value="RCC1/BLIP-II"/>
    <property type="match status" value="1"/>
</dbReference>
<evidence type="ECO:0000313" key="3">
    <source>
        <dbReference type="Proteomes" id="UP001493487"/>
    </source>
</evidence>
<feature type="domain" description="Copper amine oxidase-like N-terminal" evidence="1">
    <location>
        <begin position="96"/>
        <end position="207"/>
    </location>
</feature>
<proteinExistence type="predicted"/>
<dbReference type="Gene3D" id="3.30.457.10">
    <property type="entry name" value="Copper amine oxidase-like, N-terminal domain"/>
    <property type="match status" value="1"/>
</dbReference>
<dbReference type="RefSeq" id="WP_232186168.1">
    <property type="nucleotide sequence ID" value="NZ_JAIOAP010000007.1"/>
</dbReference>
<reference evidence="2 3" key="1">
    <citation type="journal article" date="2023" name="Genome Announc.">
        <title>Pan-Genome Analyses of the Genus Cohnella and Proposal of the Novel Species Cohnella silvisoli sp. nov., Isolated from Forest Soil.</title>
        <authorList>
            <person name="Wang C."/>
            <person name="Mao L."/>
            <person name="Bao G."/>
            <person name="Zhu H."/>
        </authorList>
    </citation>
    <scope>NUCLEOTIDE SEQUENCE [LARGE SCALE GENOMIC DNA]</scope>
    <source>
        <strain evidence="2 3">NL03-T5-1</strain>
    </source>
</reference>
<organism evidence="2 3">
    <name type="scientific">Cohnella silvisoli</name>
    <dbReference type="NCBI Taxonomy" id="2873699"/>
    <lineage>
        <taxon>Bacteria</taxon>
        <taxon>Bacillati</taxon>
        <taxon>Bacillota</taxon>
        <taxon>Bacilli</taxon>
        <taxon>Bacillales</taxon>
        <taxon>Paenibacillaceae</taxon>
        <taxon>Cohnella</taxon>
    </lineage>
</organism>
<dbReference type="Gene3D" id="2.130.10.30">
    <property type="entry name" value="Regulator of chromosome condensation 1/beta-lactamase-inhibitor protein II"/>
    <property type="match status" value="1"/>
</dbReference>
<gene>
    <name evidence="2" type="ORF">QJS35_14795</name>
</gene>
<dbReference type="Pfam" id="PF00415">
    <property type="entry name" value="RCC1"/>
    <property type="match status" value="1"/>
</dbReference>
<dbReference type="EMBL" id="JASKHM010000008">
    <property type="protein sequence ID" value="MEQ4483660.1"/>
    <property type="molecule type" value="Genomic_DNA"/>
</dbReference>
<comment type="caution">
    <text evidence="2">The sequence shown here is derived from an EMBL/GenBank/DDBJ whole genome shotgun (WGS) entry which is preliminary data.</text>
</comment>
<protein>
    <submittedName>
        <fullName evidence="2">Stalk domain-containing protein</fullName>
    </submittedName>
</protein>
<dbReference type="InterPro" id="IPR000408">
    <property type="entry name" value="Reg_chr_condens"/>
</dbReference>
<dbReference type="InterPro" id="IPR036582">
    <property type="entry name" value="Mao_N_sf"/>
</dbReference>
<keyword evidence="3" id="KW-1185">Reference proteome</keyword>
<sequence>MKDAFVVERSLIVLTNDGEVYEASIERETMPDNPSFKRLTSEISQINSGGRHIIMQKNNGTLWGWGVNKSGQLGYGDYEFIHNTPVPVQKPISVQLNGVPVVLSSGVITRNEQAFIPLRSVFEKMGASVSWDNDNKIVTIKQSKTGKPQIIIHINYIKGVVDMNNEPVTLKNAPFSVAGISYLPLRFVSEALGANVEWFQKDEKITITLP</sequence>
<accession>A0ABV1KU67</accession>
<dbReference type="Proteomes" id="UP001493487">
    <property type="component" value="Unassembled WGS sequence"/>
</dbReference>
<evidence type="ECO:0000313" key="2">
    <source>
        <dbReference type="EMBL" id="MEQ4483660.1"/>
    </source>
</evidence>
<evidence type="ECO:0000259" key="1">
    <source>
        <dbReference type="Pfam" id="PF07833"/>
    </source>
</evidence>
<name>A0ABV1KU67_9BACL</name>
<dbReference type="InterPro" id="IPR012854">
    <property type="entry name" value="Cu_amine_oxidase-like_N"/>
</dbReference>
<dbReference type="InterPro" id="IPR009091">
    <property type="entry name" value="RCC1/BLIP-II"/>
</dbReference>
<dbReference type="SUPFAM" id="SSF55383">
    <property type="entry name" value="Copper amine oxidase, domain N"/>
    <property type="match status" value="1"/>
</dbReference>